<dbReference type="InterPro" id="IPR050430">
    <property type="entry name" value="Peptidase_S1"/>
</dbReference>
<feature type="chain" id="PRO_5046216482" evidence="6">
    <location>
        <begin position="19"/>
        <end position="253"/>
    </location>
</feature>
<evidence type="ECO:0000313" key="8">
    <source>
        <dbReference type="Proteomes" id="UP001652628"/>
    </source>
</evidence>
<organism evidence="8 9">
    <name type="scientific">Drosophila suzukii</name>
    <name type="common">Spotted-wing drosophila fruit fly</name>
    <dbReference type="NCBI Taxonomy" id="28584"/>
    <lineage>
        <taxon>Eukaryota</taxon>
        <taxon>Metazoa</taxon>
        <taxon>Ecdysozoa</taxon>
        <taxon>Arthropoda</taxon>
        <taxon>Hexapoda</taxon>
        <taxon>Insecta</taxon>
        <taxon>Pterygota</taxon>
        <taxon>Neoptera</taxon>
        <taxon>Endopterygota</taxon>
        <taxon>Diptera</taxon>
        <taxon>Brachycera</taxon>
        <taxon>Muscomorpha</taxon>
        <taxon>Ephydroidea</taxon>
        <taxon>Drosophilidae</taxon>
        <taxon>Drosophila</taxon>
        <taxon>Sophophora</taxon>
    </lineage>
</organism>
<dbReference type="InterPro" id="IPR001254">
    <property type="entry name" value="Trypsin_dom"/>
</dbReference>
<dbReference type="GO" id="GO:0006508">
    <property type="term" value="P:proteolysis"/>
    <property type="evidence" value="ECO:0007669"/>
    <property type="project" value="UniProtKB-KW"/>
</dbReference>
<keyword evidence="4" id="KW-0720">Serine protease</keyword>
<dbReference type="Proteomes" id="UP001652628">
    <property type="component" value="Chromosome 3"/>
</dbReference>
<dbReference type="GeneID" id="108005833"/>
<keyword evidence="2 6" id="KW-0732">Signal</keyword>
<keyword evidence="5" id="KW-1015">Disulfide bond</keyword>
<dbReference type="Gene3D" id="2.40.10.10">
    <property type="entry name" value="Trypsin-like serine proteases"/>
    <property type="match status" value="1"/>
</dbReference>
<keyword evidence="8" id="KW-1185">Reference proteome</keyword>
<feature type="signal peptide" evidence="6">
    <location>
        <begin position="1"/>
        <end position="18"/>
    </location>
</feature>
<feature type="domain" description="Peptidase S1" evidence="7">
    <location>
        <begin position="26"/>
        <end position="250"/>
    </location>
</feature>
<sequence length="253" mass="28934">MKLVVTLLILTFLISASAKKKVRARIAGGYRVQPYTMTYLVGILFAKSHQSKIELGAGTIISNQWVITVRDVLIYEFIEVHFGSRRPWWGYRRKRVYSQNFYLHYDKNRTLALVKVPYQKFDERLDRVRIPPYKDWRNRYLGYRTAICGWGNGKVGDKAPDWLRCAVVAPISNKECAKYYPPLQYYEMCTSGVDNKGVCEGDVGGSVVSLVGKMTLIGVINLRPDNCSGGWPSIHIRINDHLLWIKSVSGVSY</sequence>
<dbReference type="PROSITE" id="PS50240">
    <property type="entry name" value="TRYPSIN_DOM"/>
    <property type="match status" value="1"/>
</dbReference>
<evidence type="ECO:0000256" key="6">
    <source>
        <dbReference type="SAM" id="SignalP"/>
    </source>
</evidence>
<dbReference type="SMART" id="SM00020">
    <property type="entry name" value="Tryp_SPc"/>
    <property type="match status" value="1"/>
</dbReference>
<name>A0AB39YZ16_DROSZ</name>
<evidence type="ECO:0000256" key="1">
    <source>
        <dbReference type="ARBA" id="ARBA00022670"/>
    </source>
</evidence>
<dbReference type="AlphaFoldDB" id="A0AB39YZ16"/>
<dbReference type="InterPro" id="IPR009003">
    <property type="entry name" value="Peptidase_S1_PA"/>
</dbReference>
<dbReference type="SUPFAM" id="SSF50494">
    <property type="entry name" value="Trypsin-like serine proteases"/>
    <property type="match status" value="1"/>
</dbReference>
<dbReference type="Pfam" id="PF00089">
    <property type="entry name" value="Trypsin"/>
    <property type="match status" value="1"/>
</dbReference>
<evidence type="ECO:0000256" key="2">
    <source>
        <dbReference type="ARBA" id="ARBA00022729"/>
    </source>
</evidence>
<gene>
    <name evidence="9" type="primary">sphinx2</name>
</gene>
<proteinExistence type="predicted"/>
<evidence type="ECO:0000259" key="7">
    <source>
        <dbReference type="PROSITE" id="PS50240"/>
    </source>
</evidence>
<keyword evidence="3" id="KW-0378">Hydrolase</keyword>
<dbReference type="PANTHER" id="PTHR24276">
    <property type="entry name" value="POLYSERASE-RELATED"/>
    <property type="match status" value="1"/>
</dbReference>
<dbReference type="PANTHER" id="PTHR24276:SF96">
    <property type="entry name" value="PEPTIDASE S1 DOMAIN-CONTAINING PROTEIN"/>
    <property type="match status" value="1"/>
</dbReference>
<dbReference type="GO" id="GO:0004252">
    <property type="term" value="F:serine-type endopeptidase activity"/>
    <property type="evidence" value="ECO:0007669"/>
    <property type="project" value="InterPro"/>
</dbReference>
<protein>
    <submittedName>
        <fullName evidence="9">Serine protease 1</fullName>
    </submittedName>
</protein>
<dbReference type="RefSeq" id="XP_016924663.2">
    <property type="nucleotide sequence ID" value="XM_017069174.4"/>
</dbReference>
<keyword evidence="1 9" id="KW-0645">Protease</keyword>
<evidence type="ECO:0000256" key="5">
    <source>
        <dbReference type="ARBA" id="ARBA00023157"/>
    </source>
</evidence>
<evidence type="ECO:0000256" key="4">
    <source>
        <dbReference type="ARBA" id="ARBA00022825"/>
    </source>
</evidence>
<reference evidence="9" key="1">
    <citation type="submission" date="2025-08" db="UniProtKB">
        <authorList>
            <consortium name="RefSeq"/>
        </authorList>
    </citation>
    <scope>IDENTIFICATION</scope>
</reference>
<accession>A0AB39YZ16</accession>
<evidence type="ECO:0000313" key="9">
    <source>
        <dbReference type="RefSeq" id="XP_016924663.2"/>
    </source>
</evidence>
<evidence type="ECO:0000256" key="3">
    <source>
        <dbReference type="ARBA" id="ARBA00022801"/>
    </source>
</evidence>
<dbReference type="InterPro" id="IPR043504">
    <property type="entry name" value="Peptidase_S1_PA_chymotrypsin"/>
</dbReference>